<dbReference type="Gene3D" id="2.30.60.10">
    <property type="entry name" value="Cyanovirin-N"/>
    <property type="match status" value="1"/>
</dbReference>
<dbReference type="PANTHER" id="PTHR42076">
    <property type="entry name" value="CYANOVIRIN-N HOMOLOG"/>
    <property type="match status" value="1"/>
</dbReference>
<evidence type="ECO:0000259" key="1">
    <source>
        <dbReference type="SMART" id="SM01111"/>
    </source>
</evidence>
<dbReference type="PANTHER" id="PTHR42076:SF1">
    <property type="entry name" value="CYANOVIRIN-N DOMAIN-CONTAINING PROTEIN"/>
    <property type="match status" value="1"/>
</dbReference>
<dbReference type="SUPFAM" id="SSF51322">
    <property type="entry name" value="Cyanovirin-N"/>
    <property type="match status" value="1"/>
</dbReference>
<name>A0A8H7D9R9_9AGAR</name>
<dbReference type="InterPro" id="IPR036673">
    <property type="entry name" value="Cyanovirin-N_sf"/>
</dbReference>
<reference evidence="2" key="1">
    <citation type="submission" date="2020-05" db="EMBL/GenBank/DDBJ databases">
        <title>Mycena genomes resolve the evolution of fungal bioluminescence.</title>
        <authorList>
            <person name="Tsai I.J."/>
        </authorList>
    </citation>
    <scope>NUCLEOTIDE SEQUENCE</scope>
    <source>
        <strain evidence="2">160909Yilan</strain>
    </source>
</reference>
<dbReference type="AlphaFoldDB" id="A0A8H7D9R9"/>
<accession>A0A8H7D9R9</accession>
<gene>
    <name evidence="2" type="ORF">MSAN_01069800</name>
</gene>
<feature type="domain" description="Cyanovirin-N" evidence="1">
    <location>
        <begin position="65"/>
        <end position="165"/>
    </location>
</feature>
<dbReference type="OrthoDB" id="2441380at2759"/>
<keyword evidence="3" id="KW-1185">Reference proteome</keyword>
<dbReference type="Pfam" id="PF08881">
    <property type="entry name" value="CVNH"/>
    <property type="match status" value="1"/>
</dbReference>
<evidence type="ECO:0000313" key="3">
    <source>
        <dbReference type="Proteomes" id="UP000623467"/>
    </source>
</evidence>
<sequence>MLSTFKAHSVMAFTFKAADGRYITIDLNDSTFNAEKYARTDTGYGEPPLIMNDIFSGTRPAQRITASASGLFIEGTKLCGFCLGSDQKLHYSQIDLNNYYGNKNGSFVSGDRAFGNTAQHLTLSTHNERGKVMLRGQLRAYNHSYQQAEVNLAICIVNEGGKFGFVHNDGFWGADGWVVTTFESTPYAGFAMGLVHAIAGDKVQLRTFRSTAIAGLGSIGAYFGGPIGAALLAGAATPITIMMEQWVGSNYIDDPVLRQEFEEATLGRYIIETLVNMIAPGSSKMLSKYLTKQAAPAIEKLANAFLEEVAKKYVKKGAKKASKKFIEKLIDGIVNGVVPDEWMQGTIGPGQLQGNTNNQFYGNANQYY</sequence>
<evidence type="ECO:0000313" key="2">
    <source>
        <dbReference type="EMBL" id="KAF7364108.1"/>
    </source>
</evidence>
<dbReference type="Proteomes" id="UP000623467">
    <property type="component" value="Unassembled WGS sequence"/>
</dbReference>
<dbReference type="SMART" id="SM01111">
    <property type="entry name" value="CVNH"/>
    <property type="match status" value="1"/>
</dbReference>
<comment type="caution">
    <text evidence="2">The sequence shown here is derived from an EMBL/GenBank/DDBJ whole genome shotgun (WGS) entry which is preliminary data.</text>
</comment>
<protein>
    <submittedName>
        <fullName evidence="2">CNVH-domain-containing protein</fullName>
    </submittedName>
</protein>
<organism evidence="2 3">
    <name type="scientific">Mycena sanguinolenta</name>
    <dbReference type="NCBI Taxonomy" id="230812"/>
    <lineage>
        <taxon>Eukaryota</taxon>
        <taxon>Fungi</taxon>
        <taxon>Dikarya</taxon>
        <taxon>Basidiomycota</taxon>
        <taxon>Agaricomycotina</taxon>
        <taxon>Agaricomycetes</taxon>
        <taxon>Agaricomycetidae</taxon>
        <taxon>Agaricales</taxon>
        <taxon>Marasmiineae</taxon>
        <taxon>Mycenaceae</taxon>
        <taxon>Mycena</taxon>
    </lineage>
</organism>
<proteinExistence type="predicted"/>
<dbReference type="EMBL" id="JACAZH010000007">
    <property type="protein sequence ID" value="KAF7364108.1"/>
    <property type="molecule type" value="Genomic_DNA"/>
</dbReference>
<dbReference type="InterPro" id="IPR011058">
    <property type="entry name" value="Cyanovirin-N"/>
</dbReference>